<feature type="transmembrane region" description="Helical" evidence="1">
    <location>
        <begin position="121"/>
        <end position="137"/>
    </location>
</feature>
<sequence length="140" mass="14795">MKARDVPLFVFALFCAAMMGLAVGATWMVAAVYLRQTAPWLGLPAGAVLAWAVRHWIRRPGTGAALLAAFATALAALYFNVLMATIKLAGSFGMGLSETVRTAGAGLLLDLAKLSMSPADLAWYALGTLLAAGLAWRRKR</sequence>
<organism evidence="2 3">
    <name type="scientific">Rhodanobacter hydrolyticus</name>
    <dbReference type="NCBI Taxonomy" id="2250595"/>
    <lineage>
        <taxon>Bacteria</taxon>
        <taxon>Pseudomonadati</taxon>
        <taxon>Pseudomonadota</taxon>
        <taxon>Gammaproteobacteria</taxon>
        <taxon>Lysobacterales</taxon>
        <taxon>Rhodanobacteraceae</taxon>
        <taxon>Rhodanobacter</taxon>
    </lineage>
</organism>
<accession>A0ABW8J6G3</accession>
<name>A0ABW8J6G3_9GAMM</name>
<keyword evidence="1" id="KW-1133">Transmembrane helix</keyword>
<evidence type="ECO:0000313" key="2">
    <source>
        <dbReference type="EMBL" id="MFK2877338.1"/>
    </source>
</evidence>
<keyword evidence="1" id="KW-0812">Transmembrane</keyword>
<evidence type="ECO:0000313" key="3">
    <source>
        <dbReference type="Proteomes" id="UP001620339"/>
    </source>
</evidence>
<evidence type="ECO:0008006" key="4">
    <source>
        <dbReference type="Google" id="ProtNLM"/>
    </source>
</evidence>
<keyword evidence="1" id="KW-0472">Membrane</keyword>
<protein>
    <recommendedName>
        <fullName evidence="4">Vitamin B12 transport system permease protein</fullName>
    </recommendedName>
</protein>
<reference evidence="2 3" key="1">
    <citation type="submission" date="2020-10" db="EMBL/GenBank/DDBJ databases">
        <title>Phylogeny of dyella-like bacteria.</title>
        <authorList>
            <person name="Fu J."/>
        </authorList>
    </citation>
    <scope>NUCLEOTIDE SEQUENCE [LARGE SCALE GENOMIC DNA]</scope>
    <source>
        <strain evidence="2 3">KACC 19113</strain>
    </source>
</reference>
<keyword evidence="3" id="KW-1185">Reference proteome</keyword>
<dbReference type="Proteomes" id="UP001620339">
    <property type="component" value="Unassembled WGS sequence"/>
</dbReference>
<feature type="transmembrane region" description="Helical" evidence="1">
    <location>
        <begin position="64"/>
        <end position="86"/>
    </location>
</feature>
<evidence type="ECO:0000256" key="1">
    <source>
        <dbReference type="SAM" id="Phobius"/>
    </source>
</evidence>
<dbReference type="EMBL" id="JADIKK010000008">
    <property type="protein sequence ID" value="MFK2877338.1"/>
    <property type="molecule type" value="Genomic_DNA"/>
</dbReference>
<comment type="caution">
    <text evidence="2">The sequence shown here is derived from an EMBL/GenBank/DDBJ whole genome shotgun (WGS) entry which is preliminary data.</text>
</comment>
<dbReference type="RefSeq" id="WP_404613519.1">
    <property type="nucleotide sequence ID" value="NZ_JADIKK010000008.1"/>
</dbReference>
<gene>
    <name evidence="2" type="ORF">ISP25_09690</name>
</gene>
<proteinExistence type="predicted"/>
<feature type="transmembrane region" description="Helical" evidence="1">
    <location>
        <begin position="40"/>
        <end position="57"/>
    </location>
</feature>